<dbReference type="SUPFAM" id="SSF56214">
    <property type="entry name" value="4'-phosphopantetheinyl transferase"/>
    <property type="match status" value="1"/>
</dbReference>
<accession>A0A517QR10</accession>
<dbReference type="GO" id="GO:0005737">
    <property type="term" value="C:cytoplasm"/>
    <property type="evidence" value="ECO:0007669"/>
    <property type="project" value="UniProtKB-SubCell"/>
</dbReference>
<dbReference type="NCBIfam" id="TIGR00516">
    <property type="entry name" value="acpS"/>
    <property type="match status" value="1"/>
</dbReference>
<comment type="subcellular location">
    <subcellularLocation>
        <location evidence="8">Cytoplasm</location>
    </subcellularLocation>
</comment>
<keyword evidence="11" id="KW-1185">Reference proteome</keyword>
<evidence type="ECO:0000256" key="4">
    <source>
        <dbReference type="ARBA" id="ARBA00022832"/>
    </source>
</evidence>
<gene>
    <name evidence="8 10" type="primary">acpS</name>
    <name evidence="10" type="ORF">Mal48_33230</name>
</gene>
<evidence type="ECO:0000256" key="8">
    <source>
        <dbReference type="HAMAP-Rule" id="MF_00101"/>
    </source>
</evidence>
<dbReference type="KEGG" id="tpol:Mal48_33230"/>
<dbReference type="InterPro" id="IPR002582">
    <property type="entry name" value="ACPS"/>
</dbReference>
<proteinExistence type="inferred from homology"/>
<keyword evidence="5 8" id="KW-0460">Magnesium</keyword>
<dbReference type="HAMAP" id="MF_00101">
    <property type="entry name" value="AcpS"/>
    <property type="match status" value="1"/>
</dbReference>
<dbReference type="Proteomes" id="UP000315724">
    <property type="component" value="Chromosome"/>
</dbReference>
<comment type="catalytic activity">
    <reaction evidence="8">
        <text>apo-[ACP] + CoA = holo-[ACP] + adenosine 3',5'-bisphosphate + H(+)</text>
        <dbReference type="Rhea" id="RHEA:12068"/>
        <dbReference type="Rhea" id="RHEA-COMP:9685"/>
        <dbReference type="Rhea" id="RHEA-COMP:9690"/>
        <dbReference type="ChEBI" id="CHEBI:15378"/>
        <dbReference type="ChEBI" id="CHEBI:29999"/>
        <dbReference type="ChEBI" id="CHEBI:57287"/>
        <dbReference type="ChEBI" id="CHEBI:58343"/>
        <dbReference type="ChEBI" id="CHEBI:64479"/>
        <dbReference type="EC" id="2.7.8.7"/>
    </reaction>
</comment>
<evidence type="ECO:0000259" key="9">
    <source>
        <dbReference type="Pfam" id="PF01648"/>
    </source>
</evidence>
<dbReference type="GO" id="GO:0006633">
    <property type="term" value="P:fatty acid biosynthetic process"/>
    <property type="evidence" value="ECO:0007669"/>
    <property type="project" value="UniProtKB-UniRule"/>
</dbReference>
<evidence type="ECO:0000256" key="7">
    <source>
        <dbReference type="ARBA" id="ARBA00023160"/>
    </source>
</evidence>
<keyword evidence="3 8" id="KW-0479">Metal-binding</keyword>
<feature type="binding site" evidence="8">
    <location>
        <position position="8"/>
    </location>
    <ligand>
        <name>Mg(2+)</name>
        <dbReference type="ChEBI" id="CHEBI:18420"/>
    </ligand>
</feature>
<dbReference type="GO" id="GO:0000287">
    <property type="term" value="F:magnesium ion binding"/>
    <property type="evidence" value="ECO:0007669"/>
    <property type="project" value="UniProtKB-UniRule"/>
</dbReference>
<reference evidence="10 11" key="1">
    <citation type="submission" date="2019-02" db="EMBL/GenBank/DDBJ databases">
        <title>Deep-cultivation of Planctomycetes and their phenomic and genomic characterization uncovers novel biology.</title>
        <authorList>
            <person name="Wiegand S."/>
            <person name="Jogler M."/>
            <person name="Boedeker C."/>
            <person name="Pinto D."/>
            <person name="Vollmers J."/>
            <person name="Rivas-Marin E."/>
            <person name="Kohn T."/>
            <person name="Peeters S.H."/>
            <person name="Heuer A."/>
            <person name="Rast P."/>
            <person name="Oberbeckmann S."/>
            <person name="Bunk B."/>
            <person name="Jeske O."/>
            <person name="Meyerdierks A."/>
            <person name="Storesund J.E."/>
            <person name="Kallscheuer N."/>
            <person name="Luecker S."/>
            <person name="Lage O.M."/>
            <person name="Pohl T."/>
            <person name="Merkel B.J."/>
            <person name="Hornburger P."/>
            <person name="Mueller R.-W."/>
            <person name="Bruemmer F."/>
            <person name="Labrenz M."/>
            <person name="Spormann A.M."/>
            <person name="Op den Camp H."/>
            <person name="Overmann J."/>
            <person name="Amann R."/>
            <person name="Jetten M.S.M."/>
            <person name="Mascher T."/>
            <person name="Medema M.H."/>
            <person name="Devos D.P."/>
            <person name="Kaster A.-K."/>
            <person name="Ovreas L."/>
            <person name="Rohde M."/>
            <person name="Galperin M.Y."/>
            <person name="Jogler C."/>
        </authorList>
    </citation>
    <scope>NUCLEOTIDE SEQUENCE [LARGE SCALE GENOMIC DNA]</scope>
    <source>
        <strain evidence="10 11">Mal48</strain>
    </source>
</reference>
<dbReference type="RefSeq" id="WP_145201400.1">
    <property type="nucleotide sequence ID" value="NZ_CP036267.1"/>
</dbReference>
<comment type="similarity">
    <text evidence="8">Belongs to the P-Pant transferase superfamily. AcpS family.</text>
</comment>
<feature type="binding site" evidence="8">
    <location>
        <position position="57"/>
    </location>
    <ligand>
        <name>Mg(2+)</name>
        <dbReference type="ChEBI" id="CHEBI:18420"/>
    </ligand>
</feature>
<keyword evidence="4 8" id="KW-0276">Fatty acid metabolism</keyword>
<keyword evidence="6 8" id="KW-0443">Lipid metabolism</keyword>
<dbReference type="InterPro" id="IPR008278">
    <property type="entry name" value="4-PPantetheinyl_Trfase_dom"/>
</dbReference>
<keyword evidence="7 8" id="KW-0275">Fatty acid biosynthesis</keyword>
<name>A0A517QR10_9PLAN</name>
<evidence type="ECO:0000256" key="1">
    <source>
        <dbReference type="ARBA" id="ARBA00022516"/>
    </source>
</evidence>
<dbReference type="NCBIfam" id="TIGR00556">
    <property type="entry name" value="pantethn_trn"/>
    <property type="match status" value="1"/>
</dbReference>
<feature type="domain" description="4'-phosphopantetheinyl transferase" evidence="9">
    <location>
        <begin position="4"/>
        <end position="98"/>
    </location>
</feature>
<keyword evidence="2 8" id="KW-0808">Transferase</keyword>
<keyword evidence="8" id="KW-0963">Cytoplasm</keyword>
<dbReference type="EMBL" id="CP036267">
    <property type="protein sequence ID" value="QDT34064.1"/>
    <property type="molecule type" value="Genomic_DNA"/>
</dbReference>
<dbReference type="GO" id="GO:0008897">
    <property type="term" value="F:holo-[acyl-carrier-protein] synthase activity"/>
    <property type="evidence" value="ECO:0007669"/>
    <property type="project" value="UniProtKB-UniRule"/>
</dbReference>
<dbReference type="OrthoDB" id="517356at2"/>
<comment type="cofactor">
    <cofactor evidence="8">
        <name>Mg(2+)</name>
        <dbReference type="ChEBI" id="CHEBI:18420"/>
    </cofactor>
</comment>
<sequence>MIVGLGTDIVEIVRIGEMIERHGELFLQRVYSELEIKYCQRHKEAIQHFAGRWAAKEAVMKTLGTGFTKGVGWTDIQILNRQSGQPYIELTGGAERVSKMKGIDEVLITISHCKAYATATAVALQHRPAEN</sequence>
<protein>
    <recommendedName>
        <fullName evidence="8">Holo-[acyl-carrier-protein] synthase</fullName>
        <shortName evidence="8">Holo-ACP synthase</shortName>
        <ecNumber evidence="8">2.7.8.7</ecNumber>
    </recommendedName>
    <alternativeName>
        <fullName evidence="8">4'-phosphopantetheinyl transferase AcpS</fullName>
    </alternativeName>
</protein>
<dbReference type="InterPro" id="IPR037143">
    <property type="entry name" value="4-PPantetheinyl_Trfase_dom_sf"/>
</dbReference>
<organism evidence="10 11">
    <name type="scientific">Thalassoglobus polymorphus</name>
    <dbReference type="NCBI Taxonomy" id="2527994"/>
    <lineage>
        <taxon>Bacteria</taxon>
        <taxon>Pseudomonadati</taxon>
        <taxon>Planctomycetota</taxon>
        <taxon>Planctomycetia</taxon>
        <taxon>Planctomycetales</taxon>
        <taxon>Planctomycetaceae</taxon>
        <taxon>Thalassoglobus</taxon>
    </lineage>
</organism>
<dbReference type="Gene3D" id="3.90.470.20">
    <property type="entry name" value="4'-phosphopantetheinyl transferase domain"/>
    <property type="match status" value="1"/>
</dbReference>
<dbReference type="Pfam" id="PF01648">
    <property type="entry name" value="ACPS"/>
    <property type="match status" value="1"/>
</dbReference>
<evidence type="ECO:0000256" key="6">
    <source>
        <dbReference type="ARBA" id="ARBA00023098"/>
    </source>
</evidence>
<dbReference type="AlphaFoldDB" id="A0A517QR10"/>
<dbReference type="InterPro" id="IPR004568">
    <property type="entry name" value="Ppantetheine-prot_Trfase_dom"/>
</dbReference>
<comment type="function">
    <text evidence="8">Transfers the 4'-phosphopantetheine moiety from coenzyme A to a Ser of acyl-carrier-protein.</text>
</comment>
<evidence type="ECO:0000313" key="11">
    <source>
        <dbReference type="Proteomes" id="UP000315724"/>
    </source>
</evidence>
<keyword evidence="1 8" id="KW-0444">Lipid biosynthesis</keyword>
<evidence type="ECO:0000313" key="10">
    <source>
        <dbReference type="EMBL" id="QDT34064.1"/>
    </source>
</evidence>
<evidence type="ECO:0000256" key="5">
    <source>
        <dbReference type="ARBA" id="ARBA00022842"/>
    </source>
</evidence>
<dbReference type="EC" id="2.7.8.7" evidence="8"/>
<evidence type="ECO:0000256" key="2">
    <source>
        <dbReference type="ARBA" id="ARBA00022679"/>
    </source>
</evidence>
<evidence type="ECO:0000256" key="3">
    <source>
        <dbReference type="ARBA" id="ARBA00022723"/>
    </source>
</evidence>